<evidence type="ECO:0000313" key="2">
    <source>
        <dbReference type="Proteomes" id="UP000199532"/>
    </source>
</evidence>
<dbReference type="AlphaFoldDB" id="A0A1H6YW38"/>
<name>A0A1H6YW38_9BACT</name>
<dbReference type="OrthoDB" id="965513at2"/>
<dbReference type="RefSeq" id="WP_090338892.1">
    <property type="nucleotide sequence ID" value="NZ_FNXY01000008.1"/>
</dbReference>
<dbReference type="EMBL" id="FNXY01000008">
    <property type="protein sequence ID" value="SEJ45421.1"/>
    <property type="molecule type" value="Genomic_DNA"/>
</dbReference>
<reference evidence="1 2" key="1">
    <citation type="submission" date="2016-10" db="EMBL/GenBank/DDBJ databases">
        <authorList>
            <person name="de Groot N.N."/>
        </authorList>
    </citation>
    <scope>NUCLEOTIDE SEQUENCE [LARGE SCALE GENOMIC DNA]</scope>
    <source>
        <strain evidence="1 2">DSM 19938</strain>
    </source>
</reference>
<evidence type="ECO:0000313" key="1">
    <source>
        <dbReference type="EMBL" id="SEJ45421.1"/>
    </source>
</evidence>
<organism evidence="1 2">
    <name type="scientific">Dyadobacter koreensis</name>
    <dbReference type="NCBI Taxonomy" id="408657"/>
    <lineage>
        <taxon>Bacteria</taxon>
        <taxon>Pseudomonadati</taxon>
        <taxon>Bacteroidota</taxon>
        <taxon>Cytophagia</taxon>
        <taxon>Cytophagales</taxon>
        <taxon>Spirosomataceae</taxon>
        <taxon>Dyadobacter</taxon>
    </lineage>
</organism>
<dbReference type="Proteomes" id="UP000199532">
    <property type="component" value="Unassembled WGS sequence"/>
</dbReference>
<accession>A0A1H6YW38</accession>
<protein>
    <submittedName>
        <fullName evidence="1">Uncharacterized protein</fullName>
    </submittedName>
</protein>
<gene>
    <name evidence="1" type="ORF">SAMN04487995_4735</name>
</gene>
<sequence length="172" mass="20293">MIPKISFINLTAENQYNKRLKHFKKAENFKGMINIETIKLIPNKENVIVRVCTNNSEELRFNNFRFELHTMCDVPILTFKFERPEDIVLAPINFRSLAAWPKAKALTIHFQIFDLNKDSISYDRAIVLNHDDTEIIFFARLQQKNMYKRQIDAIIDFVKSDYIEFAGLAEVF</sequence>
<keyword evidence="2" id="KW-1185">Reference proteome</keyword>
<proteinExistence type="predicted"/>